<keyword evidence="2" id="KW-1185">Reference proteome</keyword>
<gene>
    <name evidence="1" type="ORF">EVAR_92341_1</name>
</gene>
<accession>A0A4C1TIL1</accession>
<evidence type="ECO:0000313" key="2">
    <source>
        <dbReference type="Proteomes" id="UP000299102"/>
    </source>
</evidence>
<evidence type="ECO:0000313" key="1">
    <source>
        <dbReference type="EMBL" id="GBP14342.1"/>
    </source>
</evidence>
<proteinExistence type="predicted"/>
<dbReference type="AlphaFoldDB" id="A0A4C1TIL1"/>
<sequence>MLLIYTENDQVLFSTSAGNMKRTVVKIPLQRSPGISGLTLIYHVGPFPLHQLISSSVRYLIPTHESGNALVTPPELRVSMGNGDHLYTAGLHDRLLLENYIRNEIVVIQERR</sequence>
<name>A0A4C1TIL1_EUMVA</name>
<dbReference type="Proteomes" id="UP000299102">
    <property type="component" value="Unassembled WGS sequence"/>
</dbReference>
<protein>
    <submittedName>
        <fullName evidence="1">Uncharacterized protein</fullName>
    </submittedName>
</protein>
<dbReference type="EMBL" id="BGZK01000063">
    <property type="protein sequence ID" value="GBP14342.1"/>
    <property type="molecule type" value="Genomic_DNA"/>
</dbReference>
<reference evidence="1 2" key="1">
    <citation type="journal article" date="2019" name="Commun. Biol.">
        <title>The bagworm genome reveals a unique fibroin gene that provides high tensile strength.</title>
        <authorList>
            <person name="Kono N."/>
            <person name="Nakamura H."/>
            <person name="Ohtoshi R."/>
            <person name="Tomita M."/>
            <person name="Numata K."/>
            <person name="Arakawa K."/>
        </authorList>
    </citation>
    <scope>NUCLEOTIDE SEQUENCE [LARGE SCALE GENOMIC DNA]</scope>
</reference>
<comment type="caution">
    <text evidence="1">The sequence shown here is derived from an EMBL/GenBank/DDBJ whole genome shotgun (WGS) entry which is preliminary data.</text>
</comment>
<dbReference type="OrthoDB" id="296793at2759"/>
<organism evidence="1 2">
    <name type="scientific">Eumeta variegata</name>
    <name type="common">Bagworm moth</name>
    <name type="synonym">Eumeta japonica</name>
    <dbReference type="NCBI Taxonomy" id="151549"/>
    <lineage>
        <taxon>Eukaryota</taxon>
        <taxon>Metazoa</taxon>
        <taxon>Ecdysozoa</taxon>
        <taxon>Arthropoda</taxon>
        <taxon>Hexapoda</taxon>
        <taxon>Insecta</taxon>
        <taxon>Pterygota</taxon>
        <taxon>Neoptera</taxon>
        <taxon>Endopterygota</taxon>
        <taxon>Lepidoptera</taxon>
        <taxon>Glossata</taxon>
        <taxon>Ditrysia</taxon>
        <taxon>Tineoidea</taxon>
        <taxon>Psychidae</taxon>
        <taxon>Oiketicinae</taxon>
        <taxon>Eumeta</taxon>
    </lineage>
</organism>